<evidence type="ECO:0000313" key="6">
    <source>
        <dbReference type="Proteomes" id="UP000321504"/>
    </source>
</evidence>
<reference evidence="3 7" key="3">
    <citation type="submission" date="2018-12" db="EMBL/GenBank/DDBJ databases">
        <title>Genomic insights into the evolutionary origins and pathogenicity of five Vibrio parahaemolyticus strains isolated from the shrimp with acute hepatopancreatic necrosis disease (AHPND).</title>
        <authorList>
            <person name="Yang Q."/>
            <person name="Dong X."/>
            <person name="Xie G."/>
            <person name="Fu S."/>
            <person name="Zou P."/>
            <person name="Sun J."/>
            <person name="Wang Y."/>
            <person name="Huang J."/>
        </authorList>
    </citation>
    <scope>NUCLEOTIDE SEQUENCE [LARGE SCALE GENOMIC DNA]</scope>
    <source>
        <strain evidence="3 7">20160303005-1</strain>
    </source>
</reference>
<dbReference type="AlphaFoldDB" id="A0A227JK62"/>
<dbReference type="EMBL" id="VRMQ01000001">
    <property type="protein sequence ID" value="TXN18231.1"/>
    <property type="molecule type" value="Genomic_DNA"/>
</dbReference>
<sequence length="113" mass="13086">MKMINFELLNQYMDNDVDIIIAVFSTYLEDYSDATEQLNEMFVQQNWPELYLMAHSLKGILEGFGEDIAVVALEKIETNTRNNTAPECEDITIVNNELVTIKKQIFAYLENLK</sequence>
<dbReference type="OrthoDB" id="6401882at2"/>
<organism evidence="2 5">
    <name type="scientific">Vibrio parahaemolyticus</name>
    <dbReference type="NCBI Taxonomy" id="670"/>
    <lineage>
        <taxon>Bacteria</taxon>
        <taxon>Pseudomonadati</taxon>
        <taxon>Pseudomonadota</taxon>
        <taxon>Gammaproteobacteria</taxon>
        <taxon>Vibrionales</taxon>
        <taxon>Vibrionaceae</taxon>
        <taxon>Vibrio</taxon>
    </lineage>
</organism>
<dbReference type="EMBL" id="CP034299">
    <property type="protein sequence ID" value="QHH12334.1"/>
    <property type="molecule type" value="Genomic_DNA"/>
</dbReference>
<reference evidence="1" key="5">
    <citation type="submission" date="2019-12" db="EMBL/GenBank/DDBJ databases">
        <authorList>
            <consortium name="NCBI Pathogen Detection Project"/>
        </authorList>
    </citation>
    <scope>NUCLEOTIDE SEQUENCE</scope>
    <source>
        <strain evidence="1">1930</strain>
    </source>
</reference>
<dbReference type="Proteomes" id="UP000321504">
    <property type="component" value="Unassembled WGS sequence"/>
</dbReference>
<dbReference type="STRING" id="670.ACZ92_22705"/>
<reference evidence="1" key="2">
    <citation type="journal article" date="2018" name="Genome Biol.">
        <title>SKESA: strategic k-mer extension for scrupulous assemblies.</title>
        <authorList>
            <person name="Souvorov A."/>
            <person name="Agarwala R."/>
            <person name="Lipman D.J."/>
        </authorList>
    </citation>
    <scope>NUCLEOTIDE SEQUENCE</scope>
    <source>
        <strain evidence="1">1930</strain>
    </source>
</reference>
<reference evidence="2 5" key="1">
    <citation type="journal article" date="2017" name="Appl. Environ. Microbiol.">
        <title>Parallel evolution of two clades of a major Atlantic endemic Vibrio parahaemolyticus pathogen lineage by independent acquisition of related pathogenicity islands.</title>
        <authorList>
            <person name="Xu F."/>
            <person name="Gonzalez-Escalona N."/>
            <person name="Drees K.P."/>
            <person name="Sebra R.P."/>
            <person name="Cooper V.S."/>
            <person name="Jones S.H."/>
            <person name="Whistler C.A."/>
        </authorList>
    </citation>
    <scope>NUCLEOTIDE SEQUENCE [LARGE SCALE GENOMIC DNA]</scope>
    <source>
        <strain evidence="2 5">MAVP-3</strain>
    </source>
</reference>
<protein>
    <submittedName>
        <fullName evidence="2">Hpt domain-containing protein</fullName>
    </submittedName>
</protein>
<dbReference type="SUPFAM" id="SSF47226">
    <property type="entry name" value="Histidine-containing phosphotransfer domain, HPT domain"/>
    <property type="match status" value="1"/>
</dbReference>
<name>A0A227JK62_VIBPH</name>
<dbReference type="InterPro" id="IPR036641">
    <property type="entry name" value="HPT_dom_sf"/>
</dbReference>
<evidence type="ECO:0000313" key="3">
    <source>
        <dbReference type="EMBL" id="QHH12334.1"/>
    </source>
</evidence>
<dbReference type="Proteomes" id="UP000464718">
    <property type="component" value="Chromosome ii"/>
</dbReference>
<evidence type="ECO:0000313" key="1">
    <source>
        <dbReference type="EMBL" id="HAS6676305.1"/>
    </source>
</evidence>
<dbReference type="GO" id="GO:0000160">
    <property type="term" value="P:phosphorelay signal transduction system"/>
    <property type="evidence" value="ECO:0007669"/>
    <property type="project" value="InterPro"/>
</dbReference>
<evidence type="ECO:0000313" key="7">
    <source>
        <dbReference type="Proteomes" id="UP000464718"/>
    </source>
</evidence>
<proteinExistence type="predicted"/>
<dbReference type="OMA" id="DTINEQY"/>
<dbReference type="EMBL" id="DACQKT010000002">
    <property type="protein sequence ID" value="HAS6676305.1"/>
    <property type="molecule type" value="Genomic_DNA"/>
</dbReference>
<dbReference type="EMBL" id="NIXT01000039">
    <property type="protein sequence ID" value="OXE34567.1"/>
    <property type="molecule type" value="Genomic_DNA"/>
</dbReference>
<gene>
    <name evidence="2" type="ORF">CA163_01665</name>
    <name evidence="3" type="ORF">EHC69_23950</name>
    <name evidence="4" type="ORF">FVP01_04405</name>
    <name evidence="1" type="ORF">I7278_05710</name>
</gene>
<dbReference type="Proteomes" id="UP000214596">
    <property type="component" value="Unassembled WGS sequence"/>
</dbReference>
<dbReference type="Proteomes" id="UP000856022">
    <property type="component" value="Unassembled WGS sequence"/>
</dbReference>
<dbReference type="Gene3D" id="1.20.120.160">
    <property type="entry name" value="HPT domain"/>
    <property type="match status" value="1"/>
</dbReference>
<evidence type="ECO:0000313" key="5">
    <source>
        <dbReference type="Proteomes" id="UP000214596"/>
    </source>
</evidence>
<reference evidence="4 6" key="4">
    <citation type="submission" date="2019-08" db="EMBL/GenBank/DDBJ databases">
        <title>Emerging of two pre-pandemic pathogenic O4:KUT lineages of Vibrio parahaemolyticus in coastal eastern China.</title>
        <authorList>
            <person name="Yu H."/>
        </authorList>
    </citation>
    <scope>NUCLEOTIDE SEQUENCE [LARGE SCALE GENOMIC DNA]</scope>
    <source>
        <strain evidence="4 6">HZ17-383</strain>
    </source>
</reference>
<evidence type="ECO:0000313" key="4">
    <source>
        <dbReference type="EMBL" id="TXN18231.1"/>
    </source>
</evidence>
<accession>A0A227JK62</accession>
<evidence type="ECO:0000313" key="2">
    <source>
        <dbReference type="EMBL" id="OXE34567.1"/>
    </source>
</evidence>